<feature type="repeat" description="ANK" evidence="3">
    <location>
        <begin position="296"/>
        <end position="328"/>
    </location>
</feature>
<evidence type="ECO:0000256" key="2">
    <source>
        <dbReference type="ARBA" id="ARBA00023043"/>
    </source>
</evidence>
<keyword evidence="2 3" id="KW-0040">ANK repeat</keyword>
<dbReference type="EMBL" id="AFRZ01000001">
    <property type="protein sequence ID" value="EHP30638.1"/>
    <property type="molecule type" value="Genomic_DNA"/>
</dbReference>
<keyword evidence="4" id="KW-0812">Transmembrane</keyword>
<dbReference type="InterPro" id="IPR036770">
    <property type="entry name" value="Ankyrin_rpt-contain_sf"/>
</dbReference>
<protein>
    <submittedName>
        <fullName evidence="5">Protein containing ankyrin repeat</fullName>
    </submittedName>
</protein>
<dbReference type="SUPFAM" id="SSF48403">
    <property type="entry name" value="Ankyrin repeat"/>
    <property type="match status" value="1"/>
</dbReference>
<keyword evidence="4" id="KW-1133">Transmembrane helix</keyword>
<dbReference type="HOGENOM" id="CLU_787378_0_0_7"/>
<dbReference type="eggNOG" id="COG0666">
    <property type="taxonomic scope" value="Bacteria"/>
</dbReference>
<dbReference type="PANTHER" id="PTHR24201">
    <property type="entry name" value="ANK_REP_REGION DOMAIN-CONTAINING PROTEIN"/>
    <property type="match status" value="1"/>
</dbReference>
<dbReference type="Pfam" id="PF12796">
    <property type="entry name" value="Ank_2"/>
    <property type="match status" value="1"/>
</dbReference>
<dbReference type="RefSeq" id="WP_008336886.1">
    <property type="nucleotide sequence ID" value="NZ_AFRZ01000001.1"/>
</dbReference>
<keyword evidence="1" id="KW-0677">Repeat</keyword>
<dbReference type="SMART" id="SM00248">
    <property type="entry name" value="ANK"/>
    <property type="match status" value="2"/>
</dbReference>
<name>B6BJB7_SULGG</name>
<accession>H1FXE2</accession>
<sequence>MKKLVNGFYKERSLLVICSLFIATTIFFSISFDAYLLNYENTLLALLLLNTYFAIRLAIEVRNSKNSYLQAFIPFMMGFVAIVYVIYELSNITLTLDLTKLSVVILLIIGEVVASALSINAEYTVYRRSNEESSRNYLPKIPFAVESAFKYIPISLGILFITTLVCIFIIADPIKSFWYIIIFLPISIHLLALGDYFIFVDKQRIASTLKELDEQDKNHLLATIGMKLANKKSTSCRKTTTEQYQTVKHFLENGMDPNEIFENRYTLLLPSSCCGDYKLVRMLLDYGANINFQSKVGSTALILASKHNSKELVQLLIENGADVNIKDPQGKTALDYAKEGHFEEVVKILTCE</sequence>
<gene>
    <name evidence="5" type="ORF">SMGD1_2115</name>
</gene>
<keyword evidence="6" id="KW-1185">Reference proteome</keyword>
<keyword evidence="4" id="KW-0472">Membrane</keyword>
<dbReference type="PROSITE" id="PS50297">
    <property type="entry name" value="ANK_REP_REGION"/>
    <property type="match status" value="1"/>
</dbReference>
<dbReference type="InterPro" id="IPR050776">
    <property type="entry name" value="Ank_Repeat/CDKN_Inhibitor"/>
</dbReference>
<feature type="transmembrane region" description="Helical" evidence="4">
    <location>
        <begin position="12"/>
        <end position="30"/>
    </location>
</feature>
<feature type="transmembrane region" description="Helical" evidence="4">
    <location>
        <begin position="147"/>
        <end position="171"/>
    </location>
</feature>
<evidence type="ECO:0000256" key="1">
    <source>
        <dbReference type="ARBA" id="ARBA00022737"/>
    </source>
</evidence>
<feature type="repeat" description="ANK" evidence="3">
    <location>
        <begin position="263"/>
        <end position="295"/>
    </location>
</feature>
<accession>B6BJB7</accession>
<dbReference type="PATRIC" id="fig|929558.5.peg.2106"/>
<comment type="caution">
    <text evidence="5">The sequence shown here is derived from an EMBL/GenBank/DDBJ whole genome shotgun (WGS) entry which is preliminary data.</text>
</comment>
<dbReference type="PROSITE" id="PS50088">
    <property type="entry name" value="ANK_REPEAT"/>
    <property type="match status" value="2"/>
</dbReference>
<evidence type="ECO:0000313" key="5">
    <source>
        <dbReference type="EMBL" id="EHP30638.1"/>
    </source>
</evidence>
<dbReference type="Proteomes" id="UP000006431">
    <property type="component" value="Unassembled WGS sequence"/>
</dbReference>
<proteinExistence type="predicted"/>
<feature type="transmembrane region" description="Helical" evidence="4">
    <location>
        <begin position="42"/>
        <end position="59"/>
    </location>
</feature>
<dbReference type="STRING" id="929558.SMGD1_2115"/>
<feature type="transmembrane region" description="Helical" evidence="4">
    <location>
        <begin position="101"/>
        <end position="126"/>
    </location>
</feature>
<dbReference type="InterPro" id="IPR002110">
    <property type="entry name" value="Ankyrin_rpt"/>
</dbReference>
<dbReference type="OrthoDB" id="5365108at2"/>
<reference evidence="5 6" key="1">
    <citation type="journal article" date="2012" name="Proc. Natl. Acad. Sci. U.S.A.">
        <title>Genome and physiology of a model Epsilonproteobacterium responsible for sulfide detoxification in marine oxygen depletion zones.</title>
        <authorList>
            <person name="Grote J."/>
            <person name="Schott T."/>
            <person name="Bruckner C.G."/>
            <person name="Glockner F.O."/>
            <person name="Jost G."/>
            <person name="Teeling H."/>
            <person name="Labrenz M."/>
            <person name="Jurgens K."/>
        </authorList>
    </citation>
    <scope>NUCLEOTIDE SEQUENCE [LARGE SCALE GENOMIC DNA]</scope>
    <source>
        <strain evidence="5 6">GD1</strain>
    </source>
</reference>
<dbReference type="Gene3D" id="1.25.40.20">
    <property type="entry name" value="Ankyrin repeat-containing domain"/>
    <property type="match status" value="1"/>
</dbReference>
<dbReference type="AlphaFoldDB" id="B6BJB7"/>
<evidence type="ECO:0000256" key="4">
    <source>
        <dbReference type="SAM" id="Phobius"/>
    </source>
</evidence>
<evidence type="ECO:0000313" key="6">
    <source>
        <dbReference type="Proteomes" id="UP000006431"/>
    </source>
</evidence>
<feature type="transmembrane region" description="Helical" evidence="4">
    <location>
        <begin position="71"/>
        <end position="89"/>
    </location>
</feature>
<evidence type="ECO:0000256" key="3">
    <source>
        <dbReference type="PROSITE-ProRule" id="PRU00023"/>
    </source>
</evidence>
<feature type="transmembrane region" description="Helical" evidence="4">
    <location>
        <begin position="177"/>
        <end position="200"/>
    </location>
</feature>
<organism evidence="5 6">
    <name type="scientific">Sulfurimonas gotlandica (strain DSM 19862 / JCM 16533 / GD1)</name>
    <dbReference type="NCBI Taxonomy" id="929558"/>
    <lineage>
        <taxon>Bacteria</taxon>
        <taxon>Pseudomonadati</taxon>
        <taxon>Campylobacterota</taxon>
        <taxon>Epsilonproteobacteria</taxon>
        <taxon>Campylobacterales</taxon>
        <taxon>Sulfurimonadaceae</taxon>
        <taxon>Sulfurimonas</taxon>
    </lineage>
</organism>